<dbReference type="PANTHER" id="PTHR11266:SF80">
    <property type="entry name" value="PEROXISOMAL MEMBRANE PROTEIN 2"/>
    <property type="match status" value="1"/>
</dbReference>
<evidence type="ECO:0000256" key="4">
    <source>
        <dbReference type="ARBA" id="ARBA00022989"/>
    </source>
</evidence>
<comment type="similarity">
    <text evidence="2 6">Belongs to the peroxisomal membrane protein PXMP2/4 family.</text>
</comment>
<dbReference type="PANTHER" id="PTHR11266">
    <property type="entry name" value="PEROXISOMAL MEMBRANE PROTEIN 2, PXMP2 MPV17"/>
    <property type="match status" value="1"/>
</dbReference>
<feature type="region of interest" description="Disordered" evidence="7">
    <location>
        <begin position="62"/>
        <end position="95"/>
    </location>
</feature>
<protein>
    <submittedName>
        <fullName evidence="8">Uncharacterized protein</fullName>
    </submittedName>
</protein>
<comment type="subcellular location">
    <subcellularLocation>
        <location evidence="1">Membrane</location>
        <topology evidence="1">Multi-pass membrane protein</topology>
    </subcellularLocation>
</comment>
<keyword evidence="9" id="KW-1185">Reference proteome</keyword>
<keyword evidence="5 6" id="KW-0472">Membrane</keyword>
<dbReference type="Proteomes" id="UP001491310">
    <property type="component" value="Unassembled WGS sequence"/>
</dbReference>
<feature type="transmembrane region" description="Helical" evidence="6">
    <location>
        <begin position="186"/>
        <end position="206"/>
    </location>
</feature>
<reference evidence="8 9" key="1">
    <citation type="journal article" date="2024" name="Nat. Commun.">
        <title>Phylogenomics reveals the evolutionary origins of lichenization in chlorophyte algae.</title>
        <authorList>
            <person name="Puginier C."/>
            <person name="Libourel C."/>
            <person name="Otte J."/>
            <person name="Skaloud P."/>
            <person name="Haon M."/>
            <person name="Grisel S."/>
            <person name="Petersen M."/>
            <person name="Berrin J.G."/>
            <person name="Delaux P.M."/>
            <person name="Dal Grande F."/>
            <person name="Keller J."/>
        </authorList>
    </citation>
    <scope>NUCLEOTIDE SEQUENCE [LARGE SCALE GENOMIC DNA]</scope>
    <source>
        <strain evidence="8 9">SAG 216-7</strain>
    </source>
</reference>
<evidence type="ECO:0000256" key="2">
    <source>
        <dbReference type="ARBA" id="ARBA00006824"/>
    </source>
</evidence>
<keyword evidence="3 6" id="KW-0812">Transmembrane</keyword>
<evidence type="ECO:0000256" key="5">
    <source>
        <dbReference type="ARBA" id="ARBA00023136"/>
    </source>
</evidence>
<feature type="transmembrane region" description="Helical" evidence="6">
    <location>
        <begin position="147"/>
        <end position="166"/>
    </location>
</feature>
<comment type="caution">
    <text evidence="8">The sequence shown here is derived from an EMBL/GenBank/DDBJ whole genome shotgun (WGS) entry which is preliminary data.</text>
</comment>
<evidence type="ECO:0000313" key="8">
    <source>
        <dbReference type="EMBL" id="KAK9906532.1"/>
    </source>
</evidence>
<feature type="compositionally biased region" description="Low complexity" evidence="7">
    <location>
        <begin position="9"/>
        <end position="23"/>
    </location>
</feature>
<keyword evidence="4 6" id="KW-1133">Transmembrane helix</keyword>
<dbReference type="EMBL" id="JALJOT010000010">
    <property type="protein sequence ID" value="KAK9906532.1"/>
    <property type="molecule type" value="Genomic_DNA"/>
</dbReference>
<feature type="region of interest" description="Disordered" evidence="7">
    <location>
        <begin position="1"/>
        <end position="23"/>
    </location>
</feature>
<evidence type="ECO:0000256" key="3">
    <source>
        <dbReference type="ARBA" id="ARBA00022692"/>
    </source>
</evidence>
<evidence type="ECO:0000256" key="1">
    <source>
        <dbReference type="ARBA" id="ARBA00004141"/>
    </source>
</evidence>
<gene>
    <name evidence="8" type="ORF">WJX75_003389</name>
</gene>
<evidence type="ECO:0000313" key="9">
    <source>
        <dbReference type="Proteomes" id="UP001491310"/>
    </source>
</evidence>
<feature type="compositionally biased region" description="Gly residues" evidence="7">
    <location>
        <begin position="73"/>
        <end position="95"/>
    </location>
</feature>
<organism evidence="8 9">
    <name type="scientific">Coccomyxa subellipsoidea</name>
    <dbReference type="NCBI Taxonomy" id="248742"/>
    <lineage>
        <taxon>Eukaryota</taxon>
        <taxon>Viridiplantae</taxon>
        <taxon>Chlorophyta</taxon>
        <taxon>core chlorophytes</taxon>
        <taxon>Trebouxiophyceae</taxon>
        <taxon>Trebouxiophyceae incertae sedis</taxon>
        <taxon>Coccomyxaceae</taxon>
        <taxon>Coccomyxa</taxon>
    </lineage>
</organism>
<name>A0ABR2YJ61_9CHLO</name>
<accession>A0ABR2YJ61</accession>
<sequence>MGAQLHIQASARSAQSPVSSAASPLHLRVSNVPTGGRVRPSASFGGRFTLVSGQPMLAKVRSQQPSIRWSSTGGTGGGGSSAGGGGGGGGGGGDSGSGGGLWATYLRLLETQPVFTKAWSAALLNALGDVLAQLVVDKKDKLDYKRLGIFTILGFTIIGPPLHYWYSSLGKVAVGGLTGTFVRMALDQLLWAPIFLTSIIAAQFTMEGKSNEVVPKLKQDMKAILITNWKVWIPFQFFNFNFVPQKLQVLASNVMALAWNIYMSSMSHKEVAPV</sequence>
<evidence type="ECO:0000256" key="7">
    <source>
        <dbReference type="SAM" id="MobiDB-lite"/>
    </source>
</evidence>
<evidence type="ECO:0000256" key="6">
    <source>
        <dbReference type="RuleBase" id="RU363053"/>
    </source>
</evidence>
<dbReference type="InterPro" id="IPR007248">
    <property type="entry name" value="Mpv17_PMP22"/>
</dbReference>
<proteinExistence type="inferred from homology"/>
<dbReference type="Pfam" id="PF04117">
    <property type="entry name" value="Mpv17_PMP22"/>
    <property type="match status" value="1"/>
</dbReference>